<evidence type="ECO:0000256" key="6">
    <source>
        <dbReference type="ARBA" id="ARBA00022917"/>
    </source>
</evidence>
<dbReference type="InterPro" id="IPR004403">
    <property type="entry name" value="Peptide_chain-rel_eRF1/aRF1"/>
</dbReference>
<dbReference type="Gene3D" id="3.30.1330.30">
    <property type="match status" value="1"/>
</dbReference>
<dbReference type="SMART" id="SM01194">
    <property type="entry name" value="eRF1_1"/>
    <property type="match status" value="1"/>
</dbReference>
<reference evidence="9 10" key="1">
    <citation type="submission" date="2014-02" db="EMBL/GenBank/DDBJ databases">
        <authorList>
            <person name="Sibley D."/>
            <person name="Venepally P."/>
            <person name="Karamycheva S."/>
            <person name="Hadjithomas M."/>
            <person name="Khan A."/>
            <person name="Brunk B."/>
            <person name="Roos D."/>
            <person name="Caler E."/>
            <person name="Lorenzi H."/>
        </authorList>
    </citation>
    <scope>NUCLEOTIDE SEQUENCE [LARGE SCALE GENOMIC DNA]</scope>
    <source>
        <strain evidence="9 10">GAB2-2007-GAL-DOM2</strain>
    </source>
</reference>
<dbReference type="Gene3D" id="3.30.420.60">
    <property type="entry name" value="eRF1 domain 2"/>
    <property type="match status" value="1"/>
</dbReference>
<dbReference type="FunFam" id="3.30.1330.30:FF:000006">
    <property type="entry name" value="Peptide chain release factor subunit 1"/>
    <property type="match status" value="1"/>
</dbReference>
<protein>
    <recommendedName>
        <fullName evidence="4">Eukaryotic peptide chain release factor subunit 1</fullName>
    </recommendedName>
</protein>
<dbReference type="SUPFAM" id="SSF55315">
    <property type="entry name" value="L30e-like"/>
    <property type="match status" value="1"/>
</dbReference>
<keyword evidence="5" id="KW-0963">Cytoplasm</keyword>
<dbReference type="Pfam" id="PF03465">
    <property type="entry name" value="eRF1_3"/>
    <property type="match status" value="1"/>
</dbReference>
<comment type="caution">
    <text evidence="9">The sequence shown here is derived from an EMBL/GenBank/DDBJ whole genome shotgun (WGS) entry which is preliminary data.</text>
</comment>
<dbReference type="NCBIfam" id="TIGR03676">
    <property type="entry name" value="aRF1_eRF1"/>
    <property type="match status" value="1"/>
</dbReference>
<dbReference type="FunFam" id="3.30.420.60:FF:000001">
    <property type="entry name" value="Eukaryotic peptide chain release factor subunit 1"/>
    <property type="match status" value="1"/>
</dbReference>
<feature type="region of interest" description="Disordered" evidence="7">
    <location>
        <begin position="185"/>
        <end position="223"/>
    </location>
</feature>
<dbReference type="InterPro" id="IPR024049">
    <property type="entry name" value="eRF1_1_sf"/>
</dbReference>
<dbReference type="PANTHER" id="PTHR10113">
    <property type="entry name" value="PEPTIDE CHAIN RELEASE FACTOR SUBUNIT 1"/>
    <property type="match status" value="1"/>
</dbReference>
<dbReference type="SUPFAM" id="SSF53137">
    <property type="entry name" value="Translational machinery components"/>
    <property type="match status" value="1"/>
</dbReference>
<evidence type="ECO:0000259" key="8">
    <source>
        <dbReference type="SMART" id="SM01194"/>
    </source>
</evidence>
<evidence type="ECO:0000256" key="3">
    <source>
        <dbReference type="ARBA" id="ARBA00011520"/>
    </source>
</evidence>
<evidence type="ECO:0000256" key="5">
    <source>
        <dbReference type="ARBA" id="ARBA00022490"/>
    </source>
</evidence>
<comment type="subcellular location">
    <subcellularLocation>
        <location evidence="1">Cytoplasm</location>
    </subcellularLocation>
</comment>
<dbReference type="GO" id="GO:0005737">
    <property type="term" value="C:cytoplasm"/>
    <property type="evidence" value="ECO:0007669"/>
    <property type="project" value="UniProtKB-SubCell"/>
</dbReference>
<proteinExistence type="inferred from homology"/>
<evidence type="ECO:0000256" key="1">
    <source>
        <dbReference type="ARBA" id="ARBA00004496"/>
    </source>
</evidence>
<dbReference type="AlphaFoldDB" id="A0A086JJ89"/>
<evidence type="ECO:0000256" key="4">
    <source>
        <dbReference type="ARBA" id="ARBA00013382"/>
    </source>
</evidence>
<dbReference type="InterPro" id="IPR005141">
    <property type="entry name" value="eRF1_2"/>
</dbReference>
<dbReference type="GO" id="GO:0003747">
    <property type="term" value="F:translation release factor activity"/>
    <property type="evidence" value="ECO:0007669"/>
    <property type="project" value="InterPro"/>
</dbReference>
<accession>A0A086JJ89</accession>
<dbReference type="InterPro" id="IPR005142">
    <property type="entry name" value="eRF1_3"/>
</dbReference>
<dbReference type="FunFam" id="3.30.960.10:FF:000001">
    <property type="entry name" value="Eukaryotic peptide chain release factor subunit 1"/>
    <property type="match status" value="1"/>
</dbReference>
<dbReference type="Proteomes" id="UP000028837">
    <property type="component" value="Unassembled WGS sequence"/>
</dbReference>
<sequence>MWGSVDGGSRRRLRVRFPLLLFRELSATHGYDKEEVTGGEKRELLARRKQPLPVRAKKSRWCLAACSPPLDTPFPTCDSSPVETEKAACTRTEAYASFSDALCSPSSFPDSFLPATLSPSVLSCAVSTDFFPCPSVSLRPPRGGRVISLLSQKRFGGKHRRSRLLWLFVDPSFLRFHRQADSESCSAQRKDEGRFSGDPLSGSQSVEVGRARKGSTAKENTRTGVSSSPLGLCSVSHLNCPSFVPSLCVLFDFAAPVYFSLASAGVRRWSESLQPTVVRWIRASGASLQVSGASHCLLESLLSRQSVASSRHSIPRRIFSRLVSRTPSSLRRPFSASAHARSRLDARERPPCFCLSSTPDRFSLLSALPRDTLCLFFVSSHLLKMASDGDVDTNIEQWKIKRLIKNLESARGNGTSMISLIIKPKDEITRINKMLADEFGTASNIKSRVNRLSVLSAITSTQQRLKLYNKTPPNGLVVYCGTIITDDGKEKKVSIDFEPFKAVNTSLYLCDNKFHVEALAELLESDAKFGFIVLDGNGALFATLQGSTKEVLHRFTVDLPKKHGRGGQSAMRFARLRLEKRHNYVRKVAETAVQMFITQDKVNVSGLILAGSADFKNDLATSGMFDQRLQAKVIKIVDVSYGGDNGFNQAIELSAEALTNVKFIQEKKLIGRFFDEVAQDTGKYVFGVQETLQALEMGAVELLIVFEGLPLERVTLKNPVTNAEKVIHITPDQARDDSLFKEDGVELEVADKISFSEWLVNNYKNFGTTLDFVTNRSQEGAQFERGFGGLGGILRYKVDFQDYDETVDDEDEFI</sequence>
<evidence type="ECO:0000313" key="9">
    <source>
        <dbReference type="EMBL" id="KFG32207.1"/>
    </source>
</evidence>
<comment type="subunit">
    <text evidence="3">Heterodimer of two subunits, one of which binds GTP.</text>
</comment>
<organism evidence="9 10">
    <name type="scientific">Toxoplasma gondii GAB2-2007-GAL-DOM2</name>
    <dbReference type="NCBI Taxonomy" id="1130820"/>
    <lineage>
        <taxon>Eukaryota</taxon>
        <taxon>Sar</taxon>
        <taxon>Alveolata</taxon>
        <taxon>Apicomplexa</taxon>
        <taxon>Conoidasida</taxon>
        <taxon>Coccidia</taxon>
        <taxon>Eucoccidiorida</taxon>
        <taxon>Eimeriorina</taxon>
        <taxon>Sarcocystidae</taxon>
        <taxon>Toxoplasma</taxon>
    </lineage>
</organism>
<dbReference type="InterPro" id="IPR029064">
    <property type="entry name" value="Ribosomal_eL30-like_sf"/>
</dbReference>
<dbReference type="InterPro" id="IPR005140">
    <property type="entry name" value="eRF1_Pelota-like_N"/>
</dbReference>
<dbReference type="Gene3D" id="3.30.960.10">
    <property type="entry name" value="eRF1 domain 1"/>
    <property type="match status" value="1"/>
</dbReference>
<dbReference type="Pfam" id="PF03463">
    <property type="entry name" value="eRF1_1"/>
    <property type="match status" value="1"/>
</dbReference>
<evidence type="ECO:0000256" key="2">
    <source>
        <dbReference type="ARBA" id="ARBA00005326"/>
    </source>
</evidence>
<dbReference type="InterPro" id="IPR042226">
    <property type="entry name" value="eFR1_2_sf"/>
</dbReference>
<keyword evidence="6" id="KW-0648">Protein biosynthesis</keyword>
<feature type="domain" description="eRF1/Pelota-like N-terminal" evidence="8">
    <location>
        <begin position="388"/>
        <end position="524"/>
    </location>
</feature>
<comment type="similarity">
    <text evidence="2">Belongs to the eukaryotic release factor 1 family.</text>
</comment>
<evidence type="ECO:0000313" key="10">
    <source>
        <dbReference type="Proteomes" id="UP000028837"/>
    </source>
</evidence>
<name>A0A086JJ89_TOXGO</name>
<evidence type="ECO:0000256" key="7">
    <source>
        <dbReference type="SAM" id="MobiDB-lite"/>
    </source>
</evidence>
<gene>
    <name evidence="9" type="ORF">TGDOM2_304710</name>
</gene>
<dbReference type="SUPFAM" id="SSF55481">
    <property type="entry name" value="N-terminal domain of eukaryotic peptide chain release factor subunit 1, ERF1"/>
    <property type="match status" value="1"/>
</dbReference>
<dbReference type="EMBL" id="AHZU02001451">
    <property type="protein sequence ID" value="KFG32207.1"/>
    <property type="molecule type" value="Genomic_DNA"/>
</dbReference>
<dbReference type="Pfam" id="PF03464">
    <property type="entry name" value="eRF1_2"/>
    <property type="match status" value="1"/>
</dbReference>
<dbReference type="OrthoDB" id="10254527at2759"/>
<dbReference type="VEuPathDB" id="ToxoDB:TGDOM2_304710"/>